<dbReference type="GO" id="GO:0042025">
    <property type="term" value="C:host cell nucleus"/>
    <property type="evidence" value="ECO:0007669"/>
    <property type="project" value="UniProtKB-SubCell"/>
</dbReference>
<keyword evidence="14" id="KW-0238">DNA-binding</keyword>
<dbReference type="GO" id="GO:0000166">
    <property type="term" value="F:nucleotide binding"/>
    <property type="evidence" value="ECO:0007669"/>
    <property type="project" value="UniProtKB-KW"/>
</dbReference>
<feature type="binding site" evidence="16">
    <location>
        <position position="59"/>
    </location>
    <ligand>
        <name>a divalent metal cation</name>
        <dbReference type="ChEBI" id="CHEBI:60240"/>
    </ligand>
</feature>
<dbReference type="EMBL" id="M23022">
    <property type="protein sequence ID" value="AAA42972.1"/>
    <property type="molecule type" value="Genomic_DNA"/>
</dbReference>
<dbReference type="InterPro" id="IPR001191">
    <property type="entry name" value="Gemini_AL1_REP"/>
</dbReference>
<evidence type="ECO:0000256" key="6">
    <source>
        <dbReference type="ARBA" id="ARBA00022695"/>
    </source>
</evidence>
<evidence type="ECO:0000256" key="2">
    <source>
        <dbReference type="ARBA" id="ARBA00006240"/>
    </source>
</evidence>
<evidence type="ECO:0000256" key="3">
    <source>
        <dbReference type="ARBA" id="ARBA00022491"/>
    </source>
</evidence>
<dbReference type="GO" id="GO:0016779">
    <property type="term" value="F:nucleotidyltransferase activity"/>
    <property type="evidence" value="ECO:0007669"/>
    <property type="project" value="UniProtKB-KW"/>
</dbReference>
<dbReference type="RefSeq" id="NP_040965.1">
    <property type="nucleotide sequence ID" value="NC_001478.1"/>
</dbReference>
<keyword evidence="11" id="KW-0255">Endonuclease</keyword>
<feature type="active site" description="For DNA cleavage activity" evidence="15">
    <location>
        <position position="97"/>
    </location>
</feature>
<feature type="domain" description="CRESS-DNA virus Rep endonuclease" evidence="19">
    <location>
        <begin position="8"/>
        <end position="111"/>
    </location>
</feature>
<evidence type="ECO:0000256" key="17">
    <source>
        <dbReference type="RuleBase" id="RU361249"/>
    </source>
</evidence>
<dbReference type="PROSITE" id="PS52020">
    <property type="entry name" value="CRESS_DNA_REP"/>
    <property type="match status" value="1"/>
</dbReference>
<sequence>MAANRSFRHRNANTFLTYSKCDHSPQLIADHLWDLLKSWNPIYILVASEHHADGSLHSHALVQTEKQVNTTNQRFFDILEFHPNIQSAKSVNKVRTYILKNPVEKFERGTFVPRKSPFLGESSSSEKKHNKDDVMRDIIDHATSKEEYLSMVQKALPYDWATKLSYFEYSADRLFPVEAAPFINPHPPSEPDLLCQETITDWLQNDLFQVSAEAYCLLNPTCYTREEAISDLQWMSDYTRSRMGSENAASTSSVQQELESLLGPEA</sequence>
<keyword evidence="12 17" id="KW-0378">Hydrolase</keyword>
<keyword evidence="13" id="KW-0190">Covalent protein-DNA linkage</keyword>
<dbReference type="GO" id="GO:0046872">
    <property type="term" value="F:metal ion binding"/>
    <property type="evidence" value="ECO:0007669"/>
    <property type="project" value="UniProtKB-KW"/>
</dbReference>
<organism evidence="20">
    <name type="scientific">Digitaria streak virus</name>
    <dbReference type="NCBI Taxonomy" id="10837"/>
    <lineage>
        <taxon>Viruses</taxon>
        <taxon>Monodnaviria</taxon>
        <taxon>Shotokuvirae</taxon>
        <taxon>Cressdnaviricota</taxon>
        <taxon>Repensiviricetes</taxon>
        <taxon>Geplafuvirales</taxon>
        <taxon>Geminiviridae</taxon>
        <taxon>Mastrevirus</taxon>
        <taxon>Mastrevirus digitariae</taxon>
    </lineage>
</organism>
<evidence type="ECO:0000256" key="10">
    <source>
        <dbReference type="ARBA" id="ARBA00022741"/>
    </source>
</evidence>
<evidence type="ECO:0000313" key="21">
    <source>
        <dbReference type="Proteomes" id="UP000201740"/>
    </source>
</evidence>
<dbReference type="GO" id="GO:0003677">
    <property type="term" value="F:DNA binding"/>
    <property type="evidence" value="ECO:0007669"/>
    <property type="project" value="UniProtKB-KW"/>
</dbReference>
<dbReference type="EC" id="3.1.21.-" evidence="17"/>
<dbReference type="Pfam" id="PF00799">
    <property type="entry name" value="Gemini_AL1"/>
    <property type="match status" value="1"/>
</dbReference>
<dbReference type="GO" id="GO:0006260">
    <property type="term" value="P:DNA replication"/>
    <property type="evidence" value="ECO:0007669"/>
    <property type="project" value="UniProtKB-KW"/>
</dbReference>
<evidence type="ECO:0000256" key="5">
    <source>
        <dbReference type="ARBA" id="ARBA00022679"/>
    </source>
</evidence>
<evidence type="ECO:0000313" key="20">
    <source>
        <dbReference type="EMBL" id="AAA42972.1"/>
    </source>
</evidence>
<evidence type="ECO:0000256" key="13">
    <source>
        <dbReference type="ARBA" id="ARBA00023124"/>
    </source>
</evidence>
<keyword evidence="8" id="KW-0540">Nuclease</keyword>
<evidence type="ECO:0000256" key="1">
    <source>
        <dbReference type="ARBA" id="ARBA00004147"/>
    </source>
</evidence>
<dbReference type="InterPro" id="IPR001146">
    <property type="entry name" value="Gemini_AL1_MSV"/>
</dbReference>
<evidence type="ECO:0000256" key="14">
    <source>
        <dbReference type="ARBA" id="ARBA00023125"/>
    </source>
</evidence>
<dbReference type="Pfam" id="PF08283">
    <property type="entry name" value="Gemini_AL1_M"/>
    <property type="match status" value="1"/>
</dbReference>
<dbReference type="Gene3D" id="3.40.1310.20">
    <property type="match status" value="1"/>
</dbReference>
<keyword evidence="21" id="KW-1185">Reference proteome</keyword>
<evidence type="ECO:0000256" key="7">
    <source>
        <dbReference type="ARBA" id="ARBA00022705"/>
    </source>
</evidence>
<feature type="compositionally biased region" description="Polar residues" evidence="18">
    <location>
        <begin position="245"/>
        <end position="258"/>
    </location>
</feature>
<comment type="subunit">
    <text evidence="17">Homooligomer.</text>
</comment>
<keyword evidence="5" id="KW-0808">Transferase</keyword>
<dbReference type="SMR" id="Q67568"/>
<dbReference type="GO" id="GO:0016888">
    <property type="term" value="F:DNA endonuclease activity, producing 5'-phosphomonoesters"/>
    <property type="evidence" value="ECO:0007669"/>
    <property type="project" value="InterPro"/>
</dbReference>
<evidence type="ECO:0000256" key="8">
    <source>
        <dbReference type="ARBA" id="ARBA00022722"/>
    </source>
</evidence>
<keyword evidence="6" id="KW-0548">Nucleotidyltransferase</keyword>
<comment type="subcellular location">
    <subcellularLocation>
        <location evidence="1 17">Host nucleus</location>
    </subcellularLocation>
</comment>
<keyword evidence="4 17" id="KW-1048">Host nucleus</keyword>
<dbReference type="InterPro" id="IPR022692">
    <property type="entry name" value="Gemini_AL1_REP_central"/>
</dbReference>
<dbReference type="OrthoDB" id="9195at10239"/>
<protein>
    <recommendedName>
        <fullName evidence="17">Replication-associated protein</fullName>
        <shortName evidence="17">Rep</shortName>
        <ecNumber evidence="17">3.1.21.-</ecNumber>
    </recommendedName>
</protein>
<evidence type="ECO:0000256" key="15">
    <source>
        <dbReference type="PIRSR" id="PIRSR601191-1"/>
    </source>
</evidence>
<dbReference type="GO" id="GO:0005198">
    <property type="term" value="F:structural molecule activity"/>
    <property type="evidence" value="ECO:0007669"/>
    <property type="project" value="InterPro"/>
</dbReference>
<evidence type="ECO:0000256" key="11">
    <source>
        <dbReference type="ARBA" id="ARBA00022759"/>
    </source>
</evidence>
<comment type="similarity">
    <text evidence="2 17">Belongs to the geminiviridae Rep protein family.</text>
</comment>
<evidence type="ECO:0000256" key="4">
    <source>
        <dbReference type="ARBA" id="ARBA00022562"/>
    </source>
</evidence>
<dbReference type="InterPro" id="IPR049912">
    <property type="entry name" value="CRESS_DNA_REP"/>
</dbReference>
<dbReference type="GeneID" id="1489648"/>
<comment type="cofactor">
    <cofactor evidence="16">
        <name>Mg(2+)</name>
        <dbReference type="ChEBI" id="CHEBI:18420"/>
    </cofactor>
    <cofactor evidence="16">
        <name>Mn(2+)</name>
        <dbReference type="ChEBI" id="CHEBI:29035"/>
    </cofactor>
    <text evidence="16">Divalent metal cations, possibly Mg(2+) or Mn(2+).</text>
</comment>
<dbReference type="Proteomes" id="UP000201740">
    <property type="component" value="Segment"/>
</dbReference>
<dbReference type="KEGG" id="vg:1489648"/>
<feature type="binding site" evidence="16">
    <location>
        <position position="57"/>
    </location>
    <ligand>
        <name>a divalent metal cation</name>
        <dbReference type="ChEBI" id="CHEBI:60240"/>
    </ligand>
</feature>
<keyword evidence="10" id="KW-0547">Nucleotide-binding</keyword>
<keyword evidence="9 16" id="KW-0479">Metal-binding</keyword>
<evidence type="ECO:0000256" key="16">
    <source>
        <dbReference type="PIRSR" id="PIRSR601191-2"/>
    </source>
</evidence>
<keyword evidence="3" id="KW-0678">Repressor</keyword>
<evidence type="ECO:0000256" key="9">
    <source>
        <dbReference type="ARBA" id="ARBA00022723"/>
    </source>
</evidence>
<dbReference type="PRINTS" id="PR00229">
    <property type="entry name" value="GEMCOATMSVL1"/>
</dbReference>
<feature type="binding site" evidence="16">
    <location>
        <position position="49"/>
    </location>
    <ligand>
        <name>a divalent metal cation</name>
        <dbReference type="ChEBI" id="CHEBI:60240"/>
    </ligand>
</feature>
<evidence type="ECO:0000256" key="18">
    <source>
        <dbReference type="SAM" id="MobiDB-lite"/>
    </source>
</evidence>
<name>Q67568_9GEMI</name>
<reference evidence="20" key="1">
    <citation type="journal article" date="1987" name="Virology">
        <title>The nucleotide sequence of a geminivirus from Digitaria sanguinalis.</title>
        <authorList>
            <person name="Donson J."/>
            <person name="Accotto G.P."/>
            <person name="Boulton M.I."/>
            <person name="Mullineaux P.M."/>
            <person name="Davies J.W."/>
        </authorList>
    </citation>
    <scope>NUCLEOTIDE SEQUENCE [LARGE SCALE GENOMIC DNA]</scope>
</reference>
<dbReference type="PRINTS" id="PR00227">
    <property type="entry name" value="GEMCOATAL1"/>
</dbReference>
<dbReference type="SUPFAM" id="SSF55464">
    <property type="entry name" value="Origin of replication-binding domain, RBD-like"/>
    <property type="match status" value="1"/>
</dbReference>
<evidence type="ECO:0000256" key="12">
    <source>
        <dbReference type="ARBA" id="ARBA00022801"/>
    </source>
</evidence>
<accession>Q67568</accession>
<keyword evidence="7" id="KW-0235">DNA replication</keyword>
<evidence type="ECO:0000259" key="19">
    <source>
        <dbReference type="PROSITE" id="PS52020"/>
    </source>
</evidence>
<feature type="region of interest" description="Disordered" evidence="18">
    <location>
        <begin position="245"/>
        <end position="266"/>
    </location>
</feature>
<proteinExistence type="inferred from homology"/>